<dbReference type="Proteomes" id="UP000600918">
    <property type="component" value="Unassembled WGS sequence"/>
</dbReference>
<feature type="region of interest" description="Disordered" evidence="1">
    <location>
        <begin position="103"/>
        <end position="149"/>
    </location>
</feature>
<accession>A0A834JGE5</accession>
<comment type="caution">
    <text evidence="2">The sequence shown here is derived from an EMBL/GenBank/DDBJ whole genome shotgun (WGS) entry which is preliminary data.</text>
</comment>
<reference evidence="2" key="1">
    <citation type="journal article" date="2020" name="G3 (Bethesda)">
        <title>High-Quality Assemblies for Three Invasive Social Wasps from the &lt;i&gt;Vespula&lt;/i&gt; Genus.</title>
        <authorList>
            <person name="Harrop T.W.R."/>
            <person name="Guhlin J."/>
            <person name="McLaughlin G.M."/>
            <person name="Permina E."/>
            <person name="Stockwell P."/>
            <person name="Gilligan J."/>
            <person name="Le Lec M.F."/>
            <person name="Gruber M.A.M."/>
            <person name="Quinn O."/>
            <person name="Lovegrove M."/>
            <person name="Duncan E.J."/>
            <person name="Remnant E.J."/>
            <person name="Van Eeckhoven J."/>
            <person name="Graham B."/>
            <person name="Knapp R.A."/>
            <person name="Langford K.W."/>
            <person name="Kronenberg Z."/>
            <person name="Press M.O."/>
            <person name="Eacker S.M."/>
            <person name="Wilson-Rankin E.E."/>
            <person name="Purcell J."/>
            <person name="Lester P.J."/>
            <person name="Dearden P.K."/>
        </authorList>
    </citation>
    <scope>NUCLEOTIDE SEQUENCE</scope>
    <source>
        <strain evidence="2">Volc-1</strain>
    </source>
</reference>
<organism evidence="2 3">
    <name type="scientific">Vespula pensylvanica</name>
    <name type="common">Western yellow jacket</name>
    <name type="synonym">Wasp</name>
    <dbReference type="NCBI Taxonomy" id="30213"/>
    <lineage>
        <taxon>Eukaryota</taxon>
        <taxon>Metazoa</taxon>
        <taxon>Ecdysozoa</taxon>
        <taxon>Arthropoda</taxon>
        <taxon>Hexapoda</taxon>
        <taxon>Insecta</taxon>
        <taxon>Pterygota</taxon>
        <taxon>Neoptera</taxon>
        <taxon>Endopterygota</taxon>
        <taxon>Hymenoptera</taxon>
        <taxon>Apocrita</taxon>
        <taxon>Aculeata</taxon>
        <taxon>Vespoidea</taxon>
        <taxon>Vespidae</taxon>
        <taxon>Vespinae</taxon>
        <taxon>Vespula</taxon>
    </lineage>
</organism>
<dbReference type="AlphaFoldDB" id="A0A834JGE5"/>
<sequence>MTRRAAPSAVYMAERGIRVASFSVHAFGALPAQGVGYGERPLQEEGIVYSDYMGSGPGNKPSHGGHGYKAGAMSVTGRIPEEGSTERSLVAAKPMHYRYNTVEKSLQHGPRRSTTAGLTVGSKRQQRQQMSHSRRVSVRDGNSLHALTR</sequence>
<protein>
    <submittedName>
        <fullName evidence="2">Uncharacterized protein</fullName>
    </submittedName>
</protein>
<proteinExistence type="predicted"/>
<evidence type="ECO:0000313" key="3">
    <source>
        <dbReference type="Proteomes" id="UP000600918"/>
    </source>
</evidence>
<keyword evidence="3" id="KW-1185">Reference proteome</keyword>
<name>A0A834JGE5_VESPE</name>
<dbReference type="EMBL" id="JACSDY010000025">
    <property type="protein sequence ID" value="KAF7387565.1"/>
    <property type="molecule type" value="Genomic_DNA"/>
</dbReference>
<evidence type="ECO:0000313" key="2">
    <source>
        <dbReference type="EMBL" id="KAF7387565.1"/>
    </source>
</evidence>
<feature type="region of interest" description="Disordered" evidence="1">
    <location>
        <begin position="53"/>
        <end position="72"/>
    </location>
</feature>
<gene>
    <name evidence="2" type="ORF">H0235_018287</name>
</gene>
<evidence type="ECO:0000256" key="1">
    <source>
        <dbReference type="SAM" id="MobiDB-lite"/>
    </source>
</evidence>